<evidence type="ECO:0000256" key="1">
    <source>
        <dbReference type="ARBA" id="ARBA00038240"/>
    </source>
</evidence>
<reference evidence="3 4" key="1">
    <citation type="submission" date="2019-10" db="EMBL/GenBank/DDBJ databases">
        <title>Description of Paenibacillus pedi sp. nov.</title>
        <authorList>
            <person name="Carlier A."/>
            <person name="Qi S."/>
        </authorList>
    </citation>
    <scope>NUCLEOTIDE SEQUENCE [LARGE SCALE GENOMIC DNA]</scope>
    <source>
        <strain evidence="3 4">LMG 31457</strain>
    </source>
</reference>
<dbReference type="Proteomes" id="UP000618579">
    <property type="component" value="Unassembled WGS sequence"/>
</dbReference>
<sequence length="333" mass="38487">MQDQFEELLSNYFQQPIYEIETVPFGLTNVTRIVKINGENYILRIYNLHTKHIESIELESKITTFLSQGSLSFQVPVFIPTRTGDRFVRLSDGSLGAVVSYLDGSIHHISNIEDAAEIGRVAGEITHALRQCDINQLNYSGISFSDMYRLHPLANRQAIAAFMENPSFHIPESSLDFYHEMVVSIDMNACKLKELPVQLVHHDLLIFNLLSQNNRICGVLDFDFLSLDTSFMEFTICLNHILQMTDGSMEMAEAFVKSYSVYRKHTLLELEQLQNLTQVYHLAVLHIYVGQHNAGVDIEQNFNYILKQFITRNEWLNKHRIEVQQMLVYYLVE</sequence>
<dbReference type="Pfam" id="PF01636">
    <property type="entry name" value="APH"/>
    <property type="match status" value="1"/>
</dbReference>
<comment type="caution">
    <text evidence="3">The sequence shown here is derived from an EMBL/GenBank/DDBJ whole genome shotgun (WGS) entry which is preliminary data.</text>
</comment>
<name>A0ABX1ZU27_9BACL</name>
<evidence type="ECO:0000259" key="2">
    <source>
        <dbReference type="Pfam" id="PF01636"/>
    </source>
</evidence>
<dbReference type="InterPro" id="IPR002575">
    <property type="entry name" value="Aminoglycoside_PTrfase"/>
</dbReference>
<dbReference type="InterPro" id="IPR050249">
    <property type="entry name" value="Pseudomonas-type_ThrB"/>
</dbReference>
<gene>
    <name evidence="3" type="ORF">GC097_19235</name>
</gene>
<dbReference type="InterPro" id="IPR011009">
    <property type="entry name" value="Kinase-like_dom_sf"/>
</dbReference>
<dbReference type="EMBL" id="WHNZ01000042">
    <property type="protein sequence ID" value="NOV02145.1"/>
    <property type="molecule type" value="Genomic_DNA"/>
</dbReference>
<dbReference type="PANTHER" id="PTHR21064:SF6">
    <property type="entry name" value="AMINOGLYCOSIDE PHOSPHOTRANSFERASE DOMAIN-CONTAINING PROTEIN"/>
    <property type="match status" value="1"/>
</dbReference>
<keyword evidence="4" id="KW-1185">Reference proteome</keyword>
<proteinExistence type="inferred from homology"/>
<organism evidence="3 4">
    <name type="scientific">Paenibacillus planticolens</name>
    <dbReference type="NCBI Taxonomy" id="2654976"/>
    <lineage>
        <taxon>Bacteria</taxon>
        <taxon>Bacillati</taxon>
        <taxon>Bacillota</taxon>
        <taxon>Bacilli</taxon>
        <taxon>Bacillales</taxon>
        <taxon>Paenibacillaceae</taxon>
        <taxon>Paenibacillus</taxon>
    </lineage>
</organism>
<dbReference type="SUPFAM" id="SSF56112">
    <property type="entry name" value="Protein kinase-like (PK-like)"/>
    <property type="match status" value="1"/>
</dbReference>
<feature type="domain" description="Aminoglycoside phosphotransferase" evidence="2">
    <location>
        <begin position="20"/>
        <end position="263"/>
    </location>
</feature>
<dbReference type="Gene3D" id="3.30.200.20">
    <property type="entry name" value="Phosphorylase Kinase, domain 1"/>
    <property type="match status" value="1"/>
</dbReference>
<dbReference type="RefSeq" id="WP_171684979.1">
    <property type="nucleotide sequence ID" value="NZ_WHNZ01000042.1"/>
</dbReference>
<evidence type="ECO:0000313" key="4">
    <source>
        <dbReference type="Proteomes" id="UP000618579"/>
    </source>
</evidence>
<dbReference type="PANTHER" id="PTHR21064">
    <property type="entry name" value="AMINOGLYCOSIDE PHOSPHOTRANSFERASE DOMAIN-CONTAINING PROTEIN-RELATED"/>
    <property type="match status" value="1"/>
</dbReference>
<comment type="similarity">
    <text evidence="1">Belongs to the pseudomonas-type ThrB family.</text>
</comment>
<evidence type="ECO:0000313" key="3">
    <source>
        <dbReference type="EMBL" id="NOV02145.1"/>
    </source>
</evidence>
<accession>A0ABX1ZU27</accession>
<protein>
    <submittedName>
        <fullName evidence="3">Phosphotransferase</fullName>
    </submittedName>
</protein>
<dbReference type="Gene3D" id="3.90.1200.10">
    <property type="match status" value="1"/>
</dbReference>